<feature type="binding site" evidence="9">
    <location>
        <position position="95"/>
    </location>
    <ligand>
        <name>substrate</name>
    </ligand>
</feature>
<dbReference type="SUPFAM" id="SSF53067">
    <property type="entry name" value="Actin-like ATPase domain"/>
    <property type="match status" value="2"/>
</dbReference>
<keyword evidence="7 9" id="KW-0067">ATP-binding</keyword>
<comment type="catalytic activity">
    <reaction evidence="9">
        <text>acetate + ATP = acetyl phosphate + ADP</text>
        <dbReference type="Rhea" id="RHEA:11352"/>
        <dbReference type="ChEBI" id="CHEBI:22191"/>
        <dbReference type="ChEBI" id="CHEBI:30089"/>
        <dbReference type="ChEBI" id="CHEBI:30616"/>
        <dbReference type="ChEBI" id="CHEBI:456216"/>
        <dbReference type="EC" id="2.7.2.1"/>
    </reaction>
</comment>
<evidence type="ECO:0000313" key="11">
    <source>
        <dbReference type="EMBL" id="GBQ84021.1"/>
    </source>
</evidence>
<organism evidence="11 12">
    <name type="scientific">Asaia krungthepensis NRIC 0535</name>
    <dbReference type="NCBI Taxonomy" id="1307925"/>
    <lineage>
        <taxon>Bacteria</taxon>
        <taxon>Pseudomonadati</taxon>
        <taxon>Pseudomonadota</taxon>
        <taxon>Alphaproteobacteria</taxon>
        <taxon>Acetobacterales</taxon>
        <taxon>Acetobacteraceae</taxon>
        <taxon>Asaia</taxon>
    </lineage>
</organism>
<evidence type="ECO:0000256" key="4">
    <source>
        <dbReference type="ARBA" id="ARBA00022723"/>
    </source>
</evidence>
<accession>A0ABQ0PXJ5</accession>
<dbReference type="InterPro" id="IPR004372">
    <property type="entry name" value="Ac/propionate_kinase"/>
</dbReference>
<evidence type="ECO:0000256" key="1">
    <source>
        <dbReference type="ARBA" id="ARBA00008748"/>
    </source>
</evidence>
<dbReference type="RefSeq" id="WP_264814229.1">
    <property type="nucleotide sequence ID" value="NZ_BAPV01000003.1"/>
</dbReference>
<dbReference type="HAMAP" id="MF_00020">
    <property type="entry name" value="Acetate_kinase"/>
    <property type="match status" value="1"/>
</dbReference>
<keyword evidence="12" id="KW-1185">Reference proteome</keyword>
<dbReference type="PANTHER" id="PTHR21060:SF21">
    <property type="entry name" value="ACETATE KINASE"/>
    <property type="match status" value="1"/>
</dbReference>
<evidence type="ECO:0000256" key="7">
    <source>
        <dbReference type="ARBA" id="ARBA00022840"/>
    </source>
</evidence>
<evidence type="ECO:0000256" key="3">
    <source>
        <dbReference type="ARBA" id="ARBA00022679"/>
    </source>
</evidence>
<comment type="caution">
    <text evidence="11">The sequence shown here is derived from an EMBL/GenBank/DDBJ whole genome shotgun (WGS) entry which is preliminary data.</text>
</comment>
<comment type="subunit">
    <text evidence="9">Homodimer.</text>
</comment>
<evidence type="ECO:0000256" key="9">
    <source>
        <dbReference type="HAMAP-Rule" id="MF_00020"/>
    </source>
</evidence>
<name>A0ABQ0PXJ5_9PROT</name>
<reference evidence="11" key="1">
    <citation type="submission" date="2013-04" db="EMBL/GenBank/DDBJ databases">
        <title>The genome sequencing project of 58 acetic acid bacteria.</title>
        <authorList>
            <person name="Okamoto-Kainuma A."/>
            <person name="Ishikawa M."/>
            <person name="Umino S."/>
            <person name="Koizumi Y."/>
            <person name="Shiwa Y."/>
            <person name="Yoshikawa H."/>
            <person name="Matsutani M."/>
            <person name="Matsushita K."/>
        </authorList>
    </citation>
    <scope>NUCLEOTIDE SEQUENCE</scope>
    <source>
        <strain evidence="11">NRIC 0535</strain>
    </source>
</reference>
<keyword evidence="8 9" id="KW-0460">Magnesium</keyword>
<dbReference type="PANTHER" id="PTHR21060">
    <property type="entry name" value="ACETATE KINASE"/>
    <property type="match status" value="1"/>
</dbReference>
<dbReference type="Gene3D" id="3.30.420.40">
    <property type="match status" value="2"/>
</dbReference>
<dbReference type="EMBL" id="BAPV01000003">
    <property type="protein sequence ID" value="GBQ84021.1"/>
    <property type="molecule type" value="Genomic_DNA"/>
</dbReference>
<comment type="caution">
    <text evidence="9">Lacks conserved residue(s) required for the propagation of feature annotation.</text>
</comment>
<comment type="similarity">
    <text evidence="1 9 10">Belongs to the acetokinase family.</text>
</comment>
<evidence type="ECO:0000256" key="5">
    <source>
        <dbReference type="ARBA" id="ARBA00022741"/>
    </source>
</evidence>
<keyword evidence="5 9" id="KW-0547">Nucleotide-binding</keyword>
<evidence type="ECO:0000256" key="6">
    <source>
        <dbReference type="ARBA" id="ARBA00022777"/>
    </source>
</evidence>
<keyword evidence="3 9" id="KW-0808">Transferase</keyword>
<feature type="active site" description="Proton donor/acceptor" evidence="9">
    <location>
        <position position="152"/>
    </location>
</feature>
<sequence length="400" mass="43332">MSQSRIILTLNSGSSSIKFALFEEQGEAERLLSGLVEYQSGGAVLTTRTPDGVSKRMVIETGSKTGNAHGEMIRHVLSFVESHEAGRDIGAVGHRVVHGGPHFEGPARINDTTLAQLESLVPLAPLHQPPSIAPMRLLMKEKPNLLQVACFDTSFHHTIPTVRTRLPLPAELLEGGARVYGFHGLSYDYIANELEARFPAIANKRVLVAHIGNGASLCALMHGRSTATTMGLTVLDGLMMGTRCGTIDPGAVLYLLQQKGLSPKEVQDVLYYRSGLLGVSGVSSDMRTLRENDADENVQLALDMFVERFVQQAGGLIAQMGGLDALVFTGGIGQNDATFRQAVCQRLRFLDIQICEDANLASRPVISRRSGGPTVLVVPADEEKTIFRHTRRIMEGCHIS</sequence>
<feature type="site" description="Transition state stabilizer" evidence="9">
    <location>
        <position position="243"/>
    </location>
</feature>
<comment type="cofactor">
    <cofactor evidence="9">
        <name>Mg(2+)</name>
        <dbReference type="ChEBI" id="CHEBI:18420"/>
    </cofactor>
    <cofactor evidence="9">
        <name>Mn(2+)</name>
        <dbReference type="ChEBI" id="CHEBI:29035"/>
    </cofactor>
    <text evidence="9">Mg(2+). Can also accept Mn(2+).</text>
</comment>
<dbReference type="PROSITE" id="PS01075">
    <property type="entry name" value="ACETATE_KINASE_1"/>
    <property type="match status" value="1"/>
</dbReference>
<dbReference type="InterPro" id="IPR043129">
    <property type="entry name" value="ATPase_NBD"/>
</dbReference>
<dbReference type="PIRSF" id="PIRSF000722">
    <property type="entry name" value="Acetate_prop_kin"/>
    <property type="match status" value="1"/>
</dbReference>
<dbReference type="InterPro" id="IPR000890">
    <property type="entry name" value="Aliphatic_acid_kin_short-chain"/>
</dbReference>
<dbReference type="EC" id="2.7.2.1" evidence="9"/>
<keyword evidence="2 9" id="KW-0963">Cytoplasm</keyword>
<feature type="binding site" evidence="9">
    <location>
        <position position="11"/>
    </location>
    <ligand>
        <name>Mg(2+)</name>
        <dbReference type="ChEBI" id="CHEBI:18420"/>
    </ligand>
</feature>
<proteinExistence type="inferred from homology"/>
<evidence type="ECO:0000256" key="8">
    <source>
        <dbReference type="ARBA" id="ARBA00022842"/>
    </source>
</evidence>
<evidence type="ECO:0000256" key="10">
    <source>
        <dbReference type="RuleBase" id="RU003835"/>
    </source>
</evidence>
<dbReference type="InterPro" id="IPR023865">
    <property type="entry name" value="Aliphatic_acid_kinase_CS"/>
</dbReference>
<feature type="binding site" evidence="9">
    <location>
        <position position="18"/>
    </location>
    <ligand>
        <name>ATP</name>
        <dbReference type="ChEBI" id="CHEBI:30616"/>
    </ligand>
</feature>
<comment type="subcellular location">
    <subcellularLocation>
        <location evidence="9">Cytoplasm</location>
    </subcellularLocation>
</comment>
<protein>
    <recommendedName>
        <fullName evidence="9">Acetate kinase</fullName>
        <ecNumber evidence="9">2.7.2.1</ecNumber>
    </recommendedName>
    <alternativeName>
        <fullName evidence="9">Acetokinase</fullName>
    </alternativeName>
</protein>
<evidence type="ECO:0000256" key="2">
    <source>
        <dbReference type="ARBA" id="ARBA00022490"/>
    </source>
</evidence>
<feature type="binding site" evidence="9">
    <location>
        <begin position="285"/>
        <end position="287"/>
    </location>
    <ligand>
        <name>ATP</name>
        <dbReference type="ChEBI" id="CHEBI:30616"/>
    </ligand>
</feature>
<dbReference type="GO" id="GO:0016301">
    <property type="term" value="F:kinase activity"/>
    <property type="evidence" value="ECO:0007669"/>
    <property type="project" value="UniProtKB-KW"/>
</dbReference>
<keyword evidence="6 9" id="KW-0418">Kinase</keyword>
<feature type="binding site" evidence="9">
    <location>
        <position position="382"/>
    </location>
    <ligand>
        <name>Mg(2+)</name>
        <dbReference type="ChEBI" id="CHEBI:18420"/>
    </ligand>
</feature>
<dbReference type="Pfam" id="PF00871">
    <property type="entry name" value="Acetate_kinase"/>
    <property type="match status" value="1"/>
</dbReference>
<comment type="function">
    <text evidence="9">Catalyzes the formation of acetyl phosphate from acetate and ATP. Can also catalyze the reverse reaction.</text>
</comment>
<dbReference type="PROSITE" id="PS01076">
    <property type="entry name" value="ACETATE_KINASE_2"/>
    <property type="match status" value="1"/>
</dbReference>
<dbReference type="PRINTS" id="PR00471">
    <property type="entry name" value="ACETATEKNASE"/>
</dbReference>
<evidence type="ECO:0000313" key="12">
    <source>
        <dbReference type="Proteomes" id="UP001062776"/>
    </source>
</evidence>
<keyword evidence="4 9" id="KW-0479">Metal-binding</keyword>
<feature type="binding site" evidence="9">
    <location>
        <begin position="210"/>
        <end position="214"/>
    </location>
    <ligand>
        <name>ATP</name>
        <dbReference type="ChEBI" id="CHEBI:30616"/>
    </ligand>
</feature>
<comment type="pathway">
    <text evidence="9">Metabolic intermediate biosynthesis; acetyl-CoA biosynthesis; acetyl-CoA from acetate: step 1/2.</text>
</comment>
<gene>
    <name evidence="9" type="primary">ackA</name>
    <name evidence="11" type="ORF">AA0535_0396</name>
</gene>
<dbReference type="NCBIfam" id="TIGR00016">
    <property type="entry name" value="ackA"/>
    <property type="match status" value="1"/>
</dbReference>
<feature type="site" description="Transition state stabilizer" evidence="9">
    <location>
        <position position="183"/>
    </location>
</feature>
<dbReference type="Proteomes" id="UP001062776">
    <property type="component" value="Unassembled WGS sequence"/>
</dbReference>